<organism evidence="11 12">
    <name type="scientific">Coleophoma crateriformis</name>
    <dbReference type="NCBI Taxonomy" id="565419"/>
    <lineage>
        <taxon>Eukaryota</taxon>
        <taxon>Fungi</taxon>
        <taxon>Dikarya</taxon>
        <taxon>Ascomycota</taxon>
        <taxon>Pezizomycotina</taxon>
        <taxon>Leotiomycetes</taxon>
        <taxon>Helotiales</taxon>
        <taxon>Dermateaceae</taxon>
        <taxon>Coleophoma</taxon>
    </lineage>
</organism>
<protein>
    <recommendedName>
        <fullName evidence="10">Zn(2)-C6 fungal-type domain-containing protein</fullName>
    </recommendedName>
</protein>
<evidence type="ECO:0000256" key="4">
    <source>
        <dbReference type="ARBA" id="ARBA00023015"/>
    </source>
</evidence>
<dbReference type="PROSITE" id="PS00463">
    <property type="entry name" value="ZN2_CY6_FUNGAL_1"/>
    <property type="match status" value="1"/>
</dbReference>
<evidence type="ECO:0000256" key="7">
    <source>
        <dbReference type="ARBA" id="ARBA00023242"/>
    </source>
</evidence>
<keyword evidence="2" id="KW-0479">Metal-binding</keyword>
<dbReference type="SUPFAM" id="SSF57701">
    <property type="entry name" value="Zn2/Cys6 DNA-binding domain"/>
    <property type="match status" value="1"/>
</dbReference>
<dbReference type="GO" id="GO:0006351">
    <property type="term" value="P:DNA-templated transcription"/>
    <property type="evidence" value="ECO:0007669"/>
    <property type="project" value="InterPro"/>
</dbReference>
<accession>A0A3D8RPJ4</accession>
<dbReference type="PROSITE" id="PS50048">
    <property type="entry name" value="ZN2_CY6_FUNGAL_2"/>
    <property type="match status" value="1"/>
</dbReference>
<keyword evidence="6" id="KW-0804">Transcription</keyword>
<keyword evidence="9" id="KW-1133">Transmembrane helix</keyword>
<evidence type="ECO:0000256" key="3">
    <source>
        <dbReference type="ARBA" id="ARBA00022833"/>
    </source>
</evidence>
<keyword evidence="7" id="KW-0539">Nucleus</keyword>
<keyword evidence="9" id="KW-0812">Transmembrane</keyword>
<feature type="domain" description="Zn(2)-C6 fungal-type" evidence="10">
    <location>
        <begin position="64"/>
        <end position="94"/>
    </location>
</feature>
<dbReference type="InterPro" id="IPR052202">
    <property type="entry name" value="Yeast_MetPath_Reg"/>
</dbReference>
<evidence type="ECO:0000256" key="5">
    <source>
        <dbReference type="ARBA" id="ARBA00023125"/>
    </source>
</evidence>
<keyword evidence="12" id="KW-1185">Reference proteome</keyword>
<dbReference type="InterPro" id="IPR036864">
    <property type="entry name" value="Zn2-C6_fun-type_DNA-bd_sf"/>
</dbReference>
<evidence type="ECO:0000259" key="10">
    <source>
        <dbReference type="PROSITE" id="PS50048"/>
    </source>
</evidence>
<dbReference type="GO" id="GO:0005634">
    <property type="term" value="C:nucleus"/>
    <property type="evidence" value="ECO:0007669"/>
    <property type="project" value="UniProtKB-SubCell"/>
</dbReference>
<keyword evidence="9" id="KW-0472">Membrane</keyword>
<sequence length="826" mass="91564">MPPRLATETRKRSLQKASGGTDRRDSGVGTSDTSTPHAPAPSVSEQQDDEEKPKPAKRVRVAVACTRCKTRKQKCDGIPSGCANCKNQPVPCEYIVPSKTMPFGKYQYVKALETRVAELETVLGDAGIPDSGKGDWDRVQREEGMNDPTASMKNEIDLRVDGISSPVDVRRSSIVQENGNSNTESPSTTKYLKDLSLEAGGGYVGDESSNITVGHIFRSIVRGREPKIFSADNGHSSHLSPKSMSYGTEYIEPGASPVAGEAARIPPEIAETLLKAYKRHISTRWPALYSPYIQQLYERSATLEDPFEISTLNLVYAIAGRFLETTGETGNFYPEKHYAAAVARLDIILQAHDVRSVQTLLLHAVYCLRAPRGLSAWTNVGLAIRICIELGMHRRCQDDTPNLAAEMRKRIFWSCYCLDRQVSIILGRPFAISDRDIDAELPLDVDDSIDEIGLDEYIWQEKPPPARSSLSCFIHTILLRQIESNIQQSVYRVDKSTSLPIAVIDRFLAELAHWRDNIPVPDAKFTVDPSTKSYEGYDYYMTYYNKCLRLLLYPHLTSPSVSPNILVKCSQACGGVCQAYKRLHRQTSVGFSLIALYSVFLSGLTLLYCIWLSPVDVYNIQTSNDINACSIVLYVITERWPGAKKYRDAFEAIKQCVLDLMQDGDYQPRKPLTGIDEGLRNTLRDVQGLHPEGRAEFSCMMSDMIGRKEESVSNGGKRVRRPRNYNHLPQTAQYQESAPPTQYPLSPFSSININSTAAPLSASVSDPFQTSQASMAMGNGMGIGMGMFGGTDILGPEIPLNAMDLLDDFDMQAFLSNPNPFGGDGF</sequence>
<gene>
    <name evidence="11" type="ORF">BP5796_06804</name>
</gene>
<keyword evidence="4" id="KW-0805">Transcription regulation</keyword>
<evidence type="ECO:0000256" key="1">
    <source>
        <dbReference type="ARBA" id="ARBA00004123"/>
    </source>
</evidence>
<feature type="transmembrane region" description="Helical" evidence="9">
    <location>
        <begin position="589"/>
        <end position="613"/>
    </location>
</feature>
<dbReference type="PANTHER" id="PTHR47782:SF12">
    <property type="entry name" value="ZN(II)2CYS6 TRANSCRIPTION FACTOR (EUROFUNG)"/>
    <property type="match status" value="1"/>
</dbReference>
<dbReference type="GO" id="GO:0043565">
    <property type="term" value="F:sequence-specific DNA binding"/>
    <property type="evidence" value="ECO:0007669"/>
    <property type="project" value="TreeGrafter"/>
</dbReference>
<keyword evidence="3" id="KW-0862">Zinc</keyword>
<dbReference type="GO" id="GO:0008270">
    <property type="term" value="F:zinc ion binding"/>
    <property type="evidence" value="ECO:0007669"/>
    <property type="project" value="InterPro"/>
</dbReference>
<dbReference type="CDD" id="cd12148">
    <property type="entry name" value="fungal_TF_MHR"/>
    <property type="match status" value="1"/>
</dbReference>
<dbReference type="AlphaFoldDB" id="A0A3D8RPJ4"/>
<evidence type="ECO:0000313" key="12">
    <source>
        <dbReference type="Proteomes" id="UP000256328"/>
    </source>
</evidence>
<name>A0A3D8RPJ4_9HELO</name>
<evidence type="ECO:0000256" key="6">
    <source>
        <dbReference type="ARBA" id="ARBA00023163"/>
    </source>
</evidence>
<dbReference type="CDD" id="cd00067">
    <property type="entry name" value="GAL4"/>
    <property type="match status" value="1"/>
</dbReference>
<comment type="subcellular location">
    <subcellularLocation>
        <location evidence="1">Nucleus</location>
    </subcellularLocation>
</comment>
<dbReference type="PANTHER" id="PTHR47782">
    <property type="entry name" value="ZN(II)2CYS6 TRANSCRIPTION FACTOR (EUROFUNG)-RELATED"/>
    <property type="match status" value="1"/>
</dbReference>
<dbReference type="Proteomes" id="UP000256328">
    <property type="component" value="Unassembled WGS sequence"/>
</dbReference>
<evidence type="ECO:0000256" key="8">
    <source>
        <dbReference type="SAM" id="MobiDB-lite"/>
    </source>
</evidence>
<dbReference type="GO" id="GO:0045944">
    <property type="term" value="P:positive regulation of transcription by RNA polymerase II"/>
    <property type="evidence" value="ECO:0007669"/>
    <property type="project" value="TreeGrafter"/>
</dbReference>
<feature type="region of interest" description="Disordered" evidence="8">
    <location>
        <begin position="1"/>
        <end position="57"/>
    </location>
</feature>
<comment type="caution">
    <text evidence="11">The sequence shown here is derived from an EMBL/GenBank/DDBJ whole genome shotgun (WGS) entry which is preliminary data.</text>
</comment>
<dbReference type="Gene3D" id="4.10.240.10">
    <property type="entry name" value="Zn(2)-C6 fungal-type DNA-binding domain"/>
    <property type="match status" value="1"/>
</dbReference>
<evidence type="ECO:0000313" key="11">
    <source>
        <dbReference type="EMBL" id="RDW75983.1"/>
    </source>
</evidence>
<dbReference type="Pfam" id="PF04082">
    <property type="entry name" value="Fungal_trans"/>
    <property type="match status" value="1"/>
</dbReference>
<dbReference type="Pfam" id="PF00172">
    <property type="entry name" value="Zn_clus"/>
    <property type="match status" value="1"/>
</dbReference>
<dbReference type="OrthoDB" id="2399539at2759"/>
<dbReference type="SMART" id="SM00906">
    <property type="entry name" value="Fungal_trans"/>
    <property type="match status" value="1"/>
</dbReference>
<reference evidence="11 12" key="1">
    <citation type="journal article" date="2018" name="IMA Fungus">
        <title>IMA Genome-F 9: Draft genome sequence of Annulohypoxylon stygium, Aspergillus mulundensis, Berkeleyomyces basicola (syn. Thielaviopsis basicola), Ceratocystis smalleyi, two Cercospora beticola strains, Coleophoma cylindrospora, Fusarium fracticaudum, Phialophora cf. hyalina, and Morchella septimelata.</title>
        <authorList>
            <person name="Wingfield B.D."/>
            <person name="Bills G.F."/>
            <person name="Dong Y."/>
            <person name="Huang W."/>
            <person name="Nel W.J."/>
            <person name="Swalarsk-Parry B.S."/>
            <person name="Vaghefi N."/>
            <person name="Wilken P.M."/>
            <person name="An Z."/>
            <person name="de Beer Z.W."/>
            <person name="De Vos L."/>
            <person name="Chen L."/>
            <person name="Duong T.A."/>
            <person name="Gao Y."/>
            <person name="Hammerbacher A."/>
            <person name="Kikkert J.R."/>
            <person name="Li Y."/>
            <person name="Li H."/>
            <person name="Li K."/>
            <person name="Li Q."/>
            <person name="Liu X."/>
            <person name="Ma X."/>
            <person name="Naidoo K."/>
            <person name="Pethybridge S.J."/>
            <person name="Sun J."/>
            <person name="Steenkamp E.T."/>
            <person name="van der Nest M.A."/>
            <person name="van Wyk S."/>
            <person name="Wingfield M.J."/>
            <person name="Xiong C."/>
            <person name="Yue Q."/>
            <person name="Zhang X."/>
        </authorList>
    </citation>
    <scope>NUCLEOTIDE SEQUENCE [LARGE SCALE GENOMIC DNA]</scope>
    <source>
        <strain evidence="11 12">BP5796</strain>
    </source>
</reference>
<dbReference type="GO" id="GO:0000981">
    <property type="term" value="F:DNA-binding transcription factor activity, RNA polymerase II-specific"/>
    <property type="evidence" value="ECO:0007669"/>
    <property type="project" value="InterPro"/>
</dbReference>
<proteinExistence type="predicted"/>
<evidence type="ECO:0000256" key="2">
    <source>
        <dbReference type="ARBA" id="ARBA00022723"/>
    </source>
</evidence>
<dbReference type="SMART" id="SM00066">
    <property type="entry name" value="GAL4"/>
    <property type="match status" value="1"/>
</dbReference>
<dbReference type="InterPro" id="IPR001138">
    <property type="entry name" value="Zn2Cys6_DnaBD"/>
</dbReference>
<keyword evidence="5" id="KW-0238">DNA-binding</keyword>
<evidence type="ECO:0000256" key="9">
    <source>
        <dbReference type="SAM" id="Phobius"/>
    </source>
</evidence>
<dbReference type="EMBL" id="PDLN01000009">
    <property type="protein sequence ID" value="RDW75983.1"/>
    <property type="molecule type" value="Genomic_DNA"/>
</dbReference>
<dbReference type="InterPro" id="IPR007219">
    <property type="entry name" value="XnlR_reg_dom"/>
</dbReference>